<organism evidence="1 2">
    <name type="scientific">Populus trichocarpa</name>
    <name type="common">Western balsam poplar</name>
    <name type="synonym">Populus balsamifera subsp. trichocarpa</name>
    <dbReference type="NCBI Taxonomy" id="3694"/>
    <lineage>
        <taxon>Eukaryota</taxon>
        <taxon>Viridiplantae</taxon>
        <taxon>Streptophyta</taxon>
        <taxon>Embryophyta</taxon>
        <taxon>Tracheophyta</taxon>
        <taxon>Spermatophyta</taxon>
        <taxon>Magnoliopsida</taxon>
        <taxon>eudicotyledons</taxon>
        <taxon>Gunneridae</taxon>
        <taxon>Pentapetalae</taxon>
        <taxon>rosids</taxon>
        <taxon>fabids</taxon>
        <taxon>Malpighiales</taxon>
        <taxon>Salicaceae</taxon>
        <taxon>Saliceae</taxon>
        <taxon>Populus</taxon>
    </lineage>
</organism>
<gene>
    <name evidence="1" type="ORF">POPTR_019G069400</name>
</gene>
<keyword evidence="2" id="KW-1185">Reference proteome</keyword>
<dbReference type="PANTHER" id="PTHR31451">
    <property type="match status" value="1"/>
</dbReference>
<dbReference type="AlphaFoldDB" id="A0A2K1WQU8"/>
<name>A0A2K1WQU8_POPTR</name>
<sequence length="262" mass="28994">MNATAQPSQRYKVSNVFHAAAAVGLTVCRTWAFSDEGYQALQICLRVYSEHVFQGWVQELAPNVKSIDTEHLLSLGMEGFYGDSNPDRKRYNPAYQIGTDFISNHLVRDIEFAIIHAYLDIWVSGQNDNAQMEFMQSTCVMDSFLNTVYTSIYNFARTGGIIGGGLVWQILAEGMNLYYDGYEIISSQNPSTSSVIAQQSHKMTTLQHIEKVEIDGVGDGLFAKVRCAMEDTFETGPQSSSHEALLFAAGATVQLVLLEASS</sequence>
<dbReference type="GO" id="GO:0016985">
    <property type="term" value="F:mannan endo-1,4-beta-mannosidase activity"/>
    <property type="evidence" value="ECO:0007669"/>
    <property type="project" value="UniProtKB-EC"/>
</dbReference>
<evidence type="ECO:0000313" key="1">
    <source>
        <dbReference type="EMBL" id="PNS90901.1"/>
    </source>
</evidence>
<reference evidence="1 2" key="1">
    <citation type="journal article" date="2006" name="Science">
        <title>The genome of black cottonwood, Populus trichocarpa (Torr. &amp; Gray).</title>
        <authorList>
            <person name="Tuskan G.A."/>
            <person name="Difazio S."/>
            <person name="Jansson S."/>
            <person name="Bohlmann J."/>
            <person name="Grigoriev I."/>
            <person name="Hellsten U."/>
            <person name="Putnam N."/>
            <person name="Ralph S."/>
            <person name="Rombauts S."/>
            <person name="Salamov A."/>
            <person name="Schein J."/>
            <person name="Sterck L."/>
            <person name="Aerts A."/>
            <person name="Bhalerao R.R."/>
            <person name="Bhalerao R.P."/>
            <person name="Blaudez D."/>
            <person name="Boerjan W."/>
            <person name="Brun A."/>
            <person name="Brunner A."/>
            <person name="Busov V."/>
            <person name="Campbell M."/>
            <person name="Carlson J."/>
            <person name="Chalot M."/>
            <person name="Chapman J."/>
            <person name="Chen G.L."/>
            <person name="Cooper D."/>
            <person name="Coutinho P.M."/>
            <person name="Couturier J."/>
            <person name="Covert S."/>
            <person name="Cronk Q."/>
            <person name="Cunningham R."/>
            <person name="Davis J."/>
            <person name="Degroeve S."/>
            <person name="Dejardin A."/>
            <person name="Depamphilis C."/>
            <person name="Detter J."/>
            <person name="Dirks B."/>
            <person name="Dubchak I."/>
            <person name="Duplessis S."/>
            <person name="Ehlting J."/>
            <person name="Ellis B."/>
            <person name="Gendler K."/>
            <person name="Goodstein D."/>
            <person name="Gribskov M."/>
            <person name="Grimwood J."/>
            <person name="Groover A."/>
            <person name="Gunter L."/>
            <person name="Hamberger B."/>
            <person name="Heinze B."/>
            <person name="Helariutta Y."/>
            <person name="Henrissat B."/>
            <person name="Holligan D."/>
            <person name="Holt R."/>
            <person name="Huang W."/>
            <person name="Islam-Faridi N."/>
            <person name="Jones S."/>
            <person name="Jones-Rhoades M."/>
            <person name="Jorgensen R."/>
            <person name="Joshi C."/>
            <person name="Kangasjarvi J."/>
            <person name="Karlsson J."/>
            <person name="Kelleher C."/>
            <person name="Kirkpatrick R."/>
            <person name="Kirst M."/>
            <person name="Kohler A."/>
            <person name="Kalluri U."/>
            <person name="Larimer F."/>
            <person name="Leebens-Mack J."/>
            <person name="Leple J.C."/>
            <person name="Locascio P."/>
            <person name="Lou Y."/>
            <person name="Lucas S."/>
            <person name="Martin F."/>
            <person name="Montanini B."/>
            <person name="Napoli C."/>
            <person name="Nelson D.R."/>
            <person name="Nelson C."/>
            <person name="Nieminen K."/>
            <person name="Nilsson O."/>
            <person name="Pereda V."/>
            <person name="Peter G."/>
            <person name="Philippe R."/>
            <person name="Pilate G."/>
            <person name="Poliakov A."/>
            <person name="Razumovskaya J."/>
            <person name="Richardson P."/>
            <person name="Rinaldi C."/>
            <person name="Ritland K."/>
            <person name="Rouze P."/>
            <person name="Ryaboy D."/>
            <person name="Schmutz J."/>
            <person name="Schrader J."/>
            <person name="Segerman B."/>
            <person name="Shin H."/>
            <person name="Siddiqui A."/>
            <person name="Sterky F."/>
            <person name="Terry A."/>
            <person name="Tsai C.J."/>
            <person name="Uberbacher E."/>
            <person name="Unneberg P."/>
            <person name="Vahala J."/>
            <person name="Wall K."/>
            <person name="Wessler S."/>
            <person name="Yang G."/>
            <person name="Yin T."/>
            <person name="Douglas C."/>
            <person name="Marra M."/>
            <person name="Sandberg G."/>
            <person name="Van de Peer Y."/>
            <person name="Rokhsar D."/>
        </authorList>
    </citation>
    <scope>NUCLEOTIDE SEQUENCE [LARGE SCALE GENOMIC DNA]</scope>
    <source>
        <strain evidence="2">cv. Nisqually</strain>
    </source>
</reference>
<proteinExistence type="predicted"/>
<evidence type="ECO:0000313" key="2">
    <source>
        <dbReference type="Proteomes" id="UP000006729"/>
    </source>
</evidence>
<dbReference type="InterPro" id="IPR045053">
    <property type="entry name" value="MAN-like"/>
</dbReference>
<dbReference type="Gene3D" id="3.20.20.80">
    <property type="entry name" value="Glycosidases"/>
    <property type="match status" value="2"/>
</dbReference>
<dbReference type="InParanoid" id="A0A2K1WQU8"/>
<evidence type="ECO:0008006" key="3">
    <source>
        <dbReference type="Google" id="ProtNLM"/>
    </source>
</evidence>
<dbReference type="Proteomes" id="UP000006729">
    <property type="component" value="Chromosome 19"/>
</dbReference>
<dbReference type="InterPro" id="IPR017853">
    <property type="entry name" value="GH"/>
</dbReference>
<accession>A0A2K1WQU8</accession>
<dbReference type="PANTHER" id="PTHR31451:SF53">
    <property type="entry name" value="MANNAN ENDO-1,4-BETA-MANNOSIDASE"/>
    <property type="match status" value="1"/>
</dbReference>
<protein>
    <recommendedName>
        <fullName evidence="3">Mannan endo-1,4-beta-mannosidase</fullName>
    </recommendedName>
</protein>
<dbReference type="SUPFAM" id="SSF51445">
    <property type="entry name" value="(Trans)glycosidases"/>
    <property type="match status" value="1"/>
</dbReference>
<dbReference type="STRING" id="3694.A0A2K1WQU8"/>
<dbReference type="EMBL" id="CM009308">
    <property type="protein sequence ID" value="PNS90901.1"/>
    <property type="molecule type" value="Genomic_DNA"/>
</dbReference>